<dbReference type="InterPro" id="IPR050345">
    <property type="entry name" value="Aliph_Amidase/BUP"/>
</dbReference>
<dbReference type="PROSITE" id="PS50263">
    <property type="entry name" value="CN_HYDROLASE"/>
    <property type="match status" value="1"/>
</dbReference>
<feature type="domain" description="CN hydrolase" evidence="2">
    <location>
        <begin position="10"/>
        <end position="254"/>
    </location>
</feature>
<dbReference type="Pfam" id="PF00795">
    <property type="entry name" value="CN_hydrolase"/>
    <property type="match status" value="1"/>
</dbReference>
<sequence length="281" mass="30632">MNQSDSETTVRIGLAQVAASDDIPSNIDRGLEWVDKAAAEGCVLCVFPEMAFHPFFPQHRADPTYFAWAEPIPGPITTAFQDKARELGIAVIPNIFELAGPGRHYDASPVIDADGTLLGVSRMTHIAEEPGFNERFYYWPGNSGFKVHQTAAGPVGMAICYDRHFPEHIRALTIGGAEIILSPFAGTAGDPSRGYELEMQGSAFSNAVFIACCNRTGEEPKLTFGGGSFVVDPAGEIIAKAGDSEELLVIDIDRTLVTTNRNRRPFLRDRRPELYGVLTEK</sequence>
<dbReference type="SUPFAM" id="SSF56317">
    <property type="entry name" value="Carbon-nitrogen hydrolase"/>
    <property type="match status" value="1"/>
</dbReference>
<evidence type="ECO:0000259" key="2">
    <source>
        <dbReference type="PROSITE" id="PS50263"/>
    </source>
</evidence>
<dbReference type="EMBL" id="UINC01002651">
    <property type="protein sequence ID" value="SUZ98925.1"/>
    <property type="molecule type" value="Genomic_DNA"/>
</dbReference>
<dbReference type="InterPro" id="IPR003010">
    <property type="entry name" value="C-N_Hydrolase"/>
</dbReference>
<dbReference type="PANTHER" id="PTHR43674">
    <property type="entry name" value="NITRILASE C965.09-RELATED"/>
    <property type="match status" value="1"/>
</dbReference>
<keyword evidence="1" id="KW-0378">Hydrolase</keyword>
<dbReference type="InterPro" id="IPR036526">
    <property type="entry name" value="C-N_Hydrolase_sf"/>
</dbReference>
<proteinExistence type="predicted"/>
<evidence type="ECO:0000313" key="3">
    <source>
        <dbReference type="EMBL" id="SUZ98925.1"/>
    </source>
</evidence>
<name>A0A381S497_9ZZZZ</name>
<gene>
    <name evidence="3" type="ORF">METZ01_LOCUS51779</name>
</gene>
<dbReference type="GO" id="GO:0016811">
    <property type="term" value="F:hydrolase activity, acting on carbon-nitrogen (but not peptide) bonds, in linear amides"/>
    <property type="evidence" value="ECO:0007669"/>
    <property type="project" value="TreeGrafter"/>
</dbReference>
<reference evidence="3" key="1">
    <citation type="submission" date="2018-05" db="EMBL/GenBank/DDBJ databases">
        <authorList>
            <person name="Lanie J.A."/>
            <person name="Ng W.-L."/>
            <person name="Kazmierczak K.M."/>
            <person name="Andrzejewski T.M."/>
            <person name="Davidsen T.M."/>
            <person name="Wayne K.J."/>
            <person name="Tettelin H."/>
            <person name="Glass J.I."/>
            <person name="Rusch D."/>
            <person name="Podicherti R."/>
            <person name="Tsui H.-C.T."/>
            <person name="Winkler M.E."/>
        </authorList>
    </citation>
    <scope>NUCLEOTIDE SEQUENCE</scope>
</reference>
<dbReference type="PANTHER" id="PTHR43674:SF2">
    <property type="entry name" value="BETA-UREIDOPROPIONASE"/>
    <property type="match status" value="1"/>
</dbReference>
<organism evidence="3">
    <name type="scientific">marine metagenome</name>
    <dbReference type="NCBI Taxonomy" id="408172"/>
    <lineage>
        <taxon>unclassified sequences</taxon>
        <taxon>metagenomes</taxon>
        <taxon>ecological metagenomes</taxon>
    </lineage>
</organism>
<protein>
    <recommendedName>
        <fullName evidence="2">CN hydrolase domain-containing protein</fullName>
    </recommendedName>
</protein>
<dbReference type="AlphaFoldDB" id="A0A381S497"/>
<accession>A0A381S497</accession>
<evidence type="ECO:0000256" key="1">
    <source>
        <dbReference type="ARBA" id="ARBA00022801"/>
    </source>
</evidence>
<dbReference type="Gene3D" id="3.60.110.10">
    <property type="entry name" value="Carbon-nitrogen hydrolase"/>
    <property type="match status" value="1"/>
</dbReference>